<reference evidence="1" key="1">
    <citation type="submission" date="2023-07" db="EMBL/GenBank/DDBJ databases">
        <title>Chromosome-level genome assembly of Artemia franciscana.</title>
        <authorList>
            <person name="Jo E."/>
        </authorList>
    </citation>
    <scope>NUCLEOTIDE SEQUENCE</scope>
    <source>
        <tissue evidence="1">Whole body</tissue>
    </source>
</reference>
<dbReference type="PANTHER" id="PTHR47510">
    <property type="entry name" value="REVERSE TRANSCRIPTASE DOMAIN-CONTAINING PROTEIN"/>
    <property type="match status" value="1"/>
</dbReference>
<organism evidence="1 2">
    <name type="scientific">Artemia franciscana</name>
    <name type="common">Brine shrimp</name>
    <name type="synonym">Artemia sanfranciscana</name>
    <dbReference type="NCBI Taxonomy" id="6661"/>
    <lineage>
        <taxon>Eukaryota</taxon>
        <taxon>Metazoa</taxon>
        <taxon>Ecdysozoa</taxon>
        <taxon>Arthropoda</taxon>
        <taxon>Crustacea</taxon>
        <taxon>Branchiopoda</taxon>
        <taxon>Anostraca</taxon>
        <taxon>Artemiidae</taxon>
        <taxon>Artemia</taxon>
    </lineage>
</organism>
<proteinExistence type="predicted"/>
<gene>
    <name evidence="1" type="ORF">QYM36_003076</name>
</gene>
<evidence type="ECO:0000313" key="1">
    <source>
        <dbReference type="EMBL" id="KAK2722759.1"/>
    </source>
</evidence>
<sequence>EVSKSPKKTWELIDSCLNRSPKTSTPSEIKDAHGLIIEREVEIANYMNLHFASIGQSVANKLQHNLPYGQCDYRTYLVKPSVKSMFLTPVTEKELANIGKLLKNGNSPGIDESSTNIVKAVLPSINKVMCHLINLSFRSGTFPDSFKKAKVIPLYKSSDRSDCTNYRPISILSGFSKLMER</sequence>
<dbReference type="Proteomes" id="UP001187531">
    <property type="component" value="Unassembled WGS sequence"/>
</dbReference>
<comment type="caution">
    <text evidence="1">The sequence shown here is derived from an EMBL/GenBank/DDBJ whole genome shotgun (WGS) entry which is preliminary data.</text>
</comment>
<accession>A0AA88LDU2</accession>
<keyword evidence="2" id="KW-1185">Reference proteome</keyword>
<name>A0AA88LDU2_ARTSF</name>
<dbReference type="PANTHER" id="PTHR47510:SF3">
    <property type="entry name" value="ENDO_EXONUCLEASE_PHOSPHATASE DOMAIN-CONTAINING PROTEIN"/>
    <property type="match status" value="1"/>
</dbReference>
<protein>
    <submittedName>
        <fullName evidence="1">Uncharacterized protein</fullName>
    </submittedName>
</protein>
<feature type="non-terminal residue" evidence="1">
    <location>
        <position position="181"/>
    </location>
</feature>
<evidence type="ECO:0000313" key="2">
    <source>
        <dbReference type="Proteomes" id="UP001187531"/>
    </source>
</evidence>
<feature type="non-terminal residue" evidence="1">
    <location>
        <position position="1"/>
    </location>
</feature>
<dbReference type="EMBL" id="JAVRJZ010000005">
    <property type="protein sequence ID" value="KAK2722759.1"/>
    <property type="molecule type" value="Genomic_DNA"/>
</dbReference>
<dbReference type="AlphaFoldDB" id="A0AA88LDU2"/>